<evidence type="ECO:0000313" key="3">
    <source>
        <dbReference type="EMBL" id="MCI2282419.1"/>
    </source>
</evidence>
<dbReference type="EMBL" id="JAKKSL010000001">
    <property type="protein sequence ID" value="MCI2282419.1"/>
    <property type="molecule type" value="Genomic_DNA"/>
</dbReference>
<dbReference type="InterPro" id="IPR029787">
    <property type="entry name" value="Nucleotide_cyclase"/>
</dbReference>
<dbReference type="SMART" id="SM00267">
    <property type="entry name" value="GGDEF"/>
    <property type="match status" value="1"/>
</dbReference>
<dbReference type="InterPro" id="IPR035919">
    <property type="entry name" value="EAL_sf"/>
</dbReference>
<dbReference type="PANTHER" id="PTHR44757:SF2">
    <property type="entry name" value="BIOFILM ARCHITECTURE MAINTENANCE PROTEIN MBAA"/>
    <property type="match status" value="1"/>
</dbReference>
<feature type="domain" description="GGDEF" evidence="2">
    <location>
        <begin position="17"/>
        <end position="150"/>
    </location>
</feature>
<dbReference type="SUPFAM" id="SSF141868">
    <property type="entry name" value="EAL domain-like"/>
    <property type="match status" value="1"/>
</dbReference>
<dbReference type="InterPro" id="IPR000160">
    <property type="entry name" value="GGDEF_dom"/>
</dbReference>
<keyword evidence="4" id="KW-1185">Reference proteome</keyword>
<dbReference type="SMART" id="SM00052">
    <property type="entry name" value="EAL"/>
    <property type="match status" value="1"/>
</dbReference>
<dbReference type="Proteomes" id="UP001139646">
    <property type="component" value="Unassembled WGS sequence"/>
</dbReference>
<evidence type="ECO:0000313" key="4">
    <source>
        <dbReference type="Proteomes" id="UP001139646"/>
    </source>
</evidence>
<dbReference type="InterPro" id="IPR052155">
    <property type="entry name" value="Biofilm_reg_signaling"/>
</dbReference>
<feature type="domain" description="EAL" evidence="1">
    <location>
        <begin position="159"/>
        <end position="279"/>
    </location>
</feature>
<dbReference type="PROSITE" id="PS50883">
    <property type="entry name" value="EAL"/>
    <property type="match status" value="1"/>
</dbReference>
<dbReference type="CDD" id="cd01949">
    <property type="entry name" value="GGDEF"/>
    <property type="match status" value="1"/>
</dbReference>
<comment type="caution">
    <text evidence="3">The sequence shown here is derived from an EMBL/GenBank/DDBJ whole genome shotgun (WGS) entry which is preliminary data.</text>
</comment>
<gene>
    <name evidence="3" type="ORF">L3081_02180</name>
</gene>
<evidence type="ECO:0000259" key="1">
    <source>
        <dbReference type="PROSITE" id="PS50883"/>
    </source>
</evidence>
<dbReference type="NCBIfam" id="TIGR00254">
    <property type="entry name" value="GGDEF"/>
    <property type="match status" value="1"/>
</dbReference>
<organism evidence="3 4">
    <name type="scientific">Colwellia maritima</name>
    <dbReference type="NCBI Taxonomy" id="2912588"/>
    <lineage>
        <taxon>Bacteria</taxon>
        <taxon>Pseudomonadati</taxon>
        <taxon>Pseudomonadota</taxon>
        <taxon>Gammaproteobacteria</taxon>
        <taxon>Alteromonadales</taxon>
        <taxon>Colwelliaceae</taxon>
        <taxon>Colwellia</taxon>
    </lineage>
</organism>
<dbReference type="InterPro" id="IPR001633">
    <property type="entry name" value="EAL_dom"/>
</dbReference>
<dbReference type="Pfam" id="PF00990">
    <property type="entry name" value="GGDEF"/>
    <property type="match status" value="1"/>
</dbReference>
<dbReference type="SUPFAM" id="SSF55073">
    <property type="entry name" value="Nucleotide cyclase"/>
    <property type="match status" value="1"/>
</dbReference>
<dbReference type="InterPro" id="IPR043128">
    <property type="entry name" value="Rev_trsase/Diguanyl_cyclase"/>
</dbReference>
<proteinExistence type="predicted"/>
<dbReference type="Pfam" id="PF00563">
    <property type="entry name" value="EAL"/>
    <property type="match status" value="1"/>
</dbReference>
<reference evidence="3" key="1">
    <citation type="submission" date="2022-01" db="EMBL/GenBank/DDBJ databases">
        <title>Colwellia maritima, isolated from seawater.</title>
        <authorList>
            <person name="Kristyanto S."/>
            <person name="Jung J."/>
            <person name="Jeon C.O."/>
        </authorList>
    </citation>
    <scope>NUCLEOTIDE SEQUENCE</scope>
    <source>
        <strain evidence="3">MSW7</strain>
    </source>
</reference>
<dbReference type="PROSITE" id="PS50887">
    <property type="entry name" value="GGDEF"/>
    <property type="match status" value="1"/>
</dbReference>
<accession>A0ABS9WWS8</accession>
<evidence type="ECO:0000259" key="2">
    <source>
        <dbReference type="PROSITE" id="PS50887"/>
    </source>
</evidence>
<dbReference type="Gene3D" id="3.30.70.270">
    <property type="match status" value="1"/>
</dbReference>
<dbReference type="PANTHER" id="PTHR44757">
    <property type="entry name" value="DIGUANYLATE CYCLASE DGCP"/>
    <property type="match status" value="1"/>
</dbReference>
<dbReference type="CDD" id="cd01948">
    <property type="entry name" value="EAL"/>
    <property type="match status" value="1"/>
</dbReference>
<sequence>MLERIKHAMELSNRKRQSIALFFVDLDRFKQINDSLGHDCGDQLLVEVTRRLCELLRVDDTIARIGGDEFVILLESFRDTEHLGLVAQKIITEVEKTVLLEGHEVSIGAGIGIALYPDDASDSNELLRHADIAMYQAKQLGRNTFQFFTQQMNIQAAERLTKENAVKIAYSNNEFINYYQPIIDTRTKETVGFELLMRWQSNQGLIAPAGFINIAEELGLIIPMTEAAFERGLIDLKKWHLDRPELYLSVNLSPQHFAKAHLIAYIEKLLEKHDLPLSY</sequence>
<name>A0ABS9WWS8_9GAMM</name>
<dbReference type="Gene3D" id="3.20.20.450">
    <property type="entry name" value="EAL domain"/>
    <property type="match status" value="1"/>
</dbReference>
<protein>
    <submittedName>
        <fullName evidence="3">Bifunctional diguanylate cyclase/phosphodiesterase</fullName>
    </submittedName>
</protein>